<comment type="subunit">
    <text evidence="3">Homotrimer.</text>
</comment>
<dbReference type="InterPro" id="IPR013785">
    <property type="entry name" value="Aldolase_TIM"/>
</dbReference>
<evidence type="ECO:0000256" key="5">
    <source>
        <dbReference type="ARBA" id="ARBA00023277"/>
    </source>
</evidence>
<gene>
    <name evidence="6" type="ORF">HSX42_10215</name>
</gene>
<proteinExistence type="inferred from homology"/>
<evidence type="ECO:0000256" key="1">
    <source>
        <dbReference type="ARBA" id="ARBA00004761"/>
    </source>
</evidence>
<dbReference type="NCBIfam" id="TIGR01182">
    <property type="entry name" value="eda"/>
    <property type="match status" value="1"/>
</dbReference>
<name>A0ABY9Q841_GEOTD</name>
<dbReference type="CDD" id="cd00452">
    <property type="entry name" value="KDPG_aldolase"/>
    <property type="match status" value="1"/>
</dbReference>
<accession>A0ABY9Q841</accession>
<sequence length="216" mass="22863">MDVLTTIKKIGIVPVVRGATVDNILPIASALRQGGIPIIEITMETTEALAALEKATNELNDMLIGAGTVLDSETAQQAIFAGARFIVSPSLSVDVIKATKQHQAISIAGGLTPTEIVTAFQHGADMVKVFPAHVFGPKYIQSLKDPLPHIPLMVTGGINRETVGEYIKAGADVAGIGGSLVNVKHGWAADELEAITQRATELVSIIQKERKEEMHA</sequence>
<keyword evidence="5" id="KW-0119">Carbohydrate metabolism</keyword>
<dbReference type="EMBL" id="CP133461">
    <property type="protein sequence ID" value="WMV74688.1"/>
    <property type="molecule type" value="Genomic_DNA"/>
</dbReference>
<keyword evidence="4" id="KW-0456">Lyase</keyword>
<dbReference type="Proteomes" id="UP001297580">
    <property type="component" value="Chromosome"/>
</dbReference>
<evidence type="ECO:0000256" key="4">
    <source>
        <dbReference type="ARBA" id="ARBA00023239"/>
    </source>
</evidence>
<evidence type="ECO:0000256" key="3">
    <source>
        <dbReference type="ARBA" id="ARBA00011233"/>
    </source>
</evidence>
<keyword evidence="7" id="KW-1185">Reference proteome</keyword>
<dbReference type="Pfam" id="PF01081">
    <property type="entry name" value="Aldolase"/>
    <property type="match status" value="1"/>
</dbReference>
<dbReference type="PANTHER" id="PTHR30246">
    <property type="entry name" value="2-KETO-3-DEOXY-6-PHOSPHOGLUCONATE ALDOLASE"/>
    <property type="match status" value="1"/>
</dbReference>
<evidence type="ECO:0000313" key="6">
    <source>
        <dbReference type="EMBL" id="WMV74688.1"/>
    </source>
</evidence>
<reference evidence="6 7" key="1">
    <citation type="submission" date="2023-08" db="EMBL/GenBank/DDBJ databases">
        <title>Complete genome sequence of Geobacillus thermodenitrificans K1041, a genetically tractable strain representative of the genus Geobacillus.</title>
        <authorList>
            <person name="Kani S."/>
            <person name="Suzuki H."/>
        </authorList>
    </citation>
    <scope>NUCLEOTIDE SEQUENCE [LARGE SCALE GENOMIC DNA]</scope>
    <source>
        <strain evidence="6 7">K1041</strain>
    </source>
</reference>
<organism evidence="6 7">
    <name type="scientific">Geobacillus thermodenitrificans</name>
    <dbReference type="NCBI Taxonomy" id="33940"/>
    <lineage>
        <taxon>Bacteria</taxon>
        <taxon>Bacillati</taxon>
        <taxon>Bacillota</taxon>
        <taxon>Bacilli</taxon>
        <taxon>Bacillales</taxon>
        <taxon>Anoxybacillaceae</taxon>
        <taxon>Geobacillus</taxon>
    </lineage>
</organism>
<evidence type="ECO:0000256" key="2">
    <source>
        <dbReference type="ARBA" id="ARBA00006906"/>
    </source>
</evidence>
<protein>
    <submittedName>
        <fullName evidence="6">Bifunctional 4-hydroxy-2-oxoglutarate aldolase/2-dehydro-3-deoxy-phosphogluconate aldolase</fullName>
    </submittedName>
</protein>
<dbReference type="InterPro" id="IPR000887">
    <property type="entry name" value="Aldlse_KDPG_KHG"/>
</dbReference>
<comment type="pathway">
    <text evidence="1">Carbohydrate acid metabolism.</text>
</comment>
<comment type="similarity">
    <text evidence="2">Belongs to the KHG/KDPG aldolase family.</text>
</comment>
<dbReference type="PANTHER" id="PTHR30246:SF1">
    <property type="entry name" value="2-DEHYDRO-3-DEOXY-6-PHOSPHOGALACTONATE ALDOLASE-RELATED"/>
    <property type="match status" value="1"/>
</dbReference>
<dbReference type="SUPFAM" id="SSF51569">
    <property type="entry name" value="Aldolase"/>
    <property type="match status" value="1"/>
</dbReference>
<evidence type="ECO:0000313" key="7">
    <source>
        <dbReference type="Proteomes" id="UP001297580"/>
    </source>
</evidence>
<dbReference type="RefSeq" id="WP_236934154.1">
    <property type="nucleotide sequence ID" value="NZ_CP133461.1"/>
</dbReference>
<dbReference type="Gene3D" id="3.20.20.70">
    <property type="entry name" value="Aldolase class I"/>
    <property type="match status" value="1"/>
</dbReference>